<gene>
    <name evidence="1" type="ORF">EAE97_003259</name>
</gene>
<evidence type="ECO:0000313" key="1">
    <source>
        <dbReference type="EMBL" id="KAF7949750.1"/>
    </source>
</evidence>
<reference evidence="1 2" key="1">
    <citation type="journal article" date="2020" name="Genome Biol. Evol.">
        <title>Comparative genomics of Sclerotiniaceae.</title>
        <authorList>
            <person name="Valero Jimenez C.A."/>
            <person name="Steentjes M."/>
            <person name="Scholten O.E."/>
            <person name="Van Kan J.A.L."/>
        </authorList>
    </citation>
    <scope>NUCLEOTIDE SEQUENCE [LARGE SCALE GENOMIC DNA]</scope>
    <source>
        <strain evidence="1 2">MUCL 94</strain>
    </source>
</reference>
<accession>A0A9P5IQ39</accession>
<organism evidence="1 2">
    <name type="scientific">Botrytis byssoidea</name>
    <dbReference type="NCBI Taxonomy" id="139641"/>
    <lineage>
        <taxon>Eukaryota</taxon>
        <taxon>Fungi</taxon>
        <taxon>Dikarya</taxon>
        <taxon>Ascomycota</taxon>
        <taxon>Pezizomycotina</taxon>
        <taxon>Leotiomycetes</taxon>
        <taxon>Helotiales</taxon>
        <taxon>Sclerotiniaceae</taxon>
        <taxon>Botrytis</taxon>
    </lineage>
</organism>
<dbReference type="RefSeq" id="XP_038735634.1">
    <property type="nucleotide sequence ID" value="XM_038873771.1"/>
</dbReference>
<dbReference type="GeneID" id="62146848"/>
<proteinExistence type="predicted"/>
<name>A0A9P5IQ39_9HELO</name>
<dbReference type="Proteomes" id="UP000710849">
    <property type="component" value="Unassembled WGS sequence"/>
</dbReference>
<keyword evidence="2" id="KW-1185">Reference proteome</keyword>
<dbReference type="AlphaFoldDB" id="A0A9P5IQ39"/>
<protein>
    <submittedName>
        <fullName evidence="1">Uncharacterized protein</fullName>
    </submittedName>
</protein>
<evidence type="ECO:0000313" key="2">
    <source>
        <dbReference type="Proteomes" id="UP000710849"/>
    </source>
</evidence>
<comment type="caution">
    <text evidence="1">The sequence shown here is derived from an EMBL/GenBank/DDBJ whole genome shotgun (WGS) entry which is preliminary data.</text>
</comment>
<dbReference type="EMBL" id="RCSW01000005">
    <property type="protein sequence ID" value="KAF7949750.1"/>
    <property type="molecule type" value="Genomic_DNA"/>
</dbReference>
<sequence length="277" mass="31139">MASKTEKTILEASMGRYMRVIRNHNTLEELIAAYPSLKEKCLSCPSALTDEERRVFLDLPDLDMETANIRAATALSRAEFWTPKTGAERKVTWELLCETEEIIMGEEGAAFYASRNPAFLPNELEAFQAGSREWHGRPTRARKMQASAMAEAALSDAPEWIRRLYREGKDLWGRFSVSLGGFVKFALKHNGSRDIIDTKWYMIPFNALGSAVVAHASVAGTALDASNKSSQQNDVILRRAFREILQDPLQYEQRADVAPRTLFGGQCRADLYKDGIQ</sequence>